<dbReference type="GO" id="GO:0051213">
    <property type="term" value="F:dioxygenase activity"/>
    <property type="evidence" value="ECO:0007669"/>
    <property type="project" value="InterPro"/>
</dbReference>
<keyword evidence="3" id="KW-1185">Reference proteome</keyword>
<gene>
    <name evidence="2" type="ORF">AAP_04853</name>
</gene>
<dbReference type="PROSITE" id="PS51471">
    <property type="entry name" value="FE2OG_OXY"/>
    <property type="match status" value="1"/>
</dbReference>
<dbReference type="SUPFAM" id="SSF51197">
    <property type="entry name" value="Clavaminate synthase-like"/>
    <property type="match status" value="1"/>
</dbReference>
<dbReference type="VEuPathDB" id="FungiDB:AAP_04853"/>
<evidence type="ECO:0000313" key="3">
    <source>
        <dbReference type="Proteomes" id="UP000242877"/>
    </source>
</evidence>
<evidence type="ECO:0000259" key="1">
    <source>
        <dbReference type="PROSITE" id="PS51471"/>
    </source>
</evidence>
<dbReference type="AlphaFoldDB" id="A0A166N9K1"/>
<dbReference type="PANTHER" id="PTHR31212:SF5">
    <property type="entry name" value="ISOCHORISMATASE FAMILY PROTEIN FAMILY (AFU_ORTHOLOGUE AFUA_3G14500)"/>
    <property type="match status" value="1"/>
</dbReference>
<dbReference type="InterPro" id="IPR037151">
    <property type="entry name" value="AlkB-like_sf"/>
</dbReference>
<reference evidence="2 3" key="1">
    <citation type="journal article" date="2016" name="Genome Biol. Evol.">
        <title>Divergent and convergent evolution of fungal pathogenicity.</title>
        <authorList>
            <person name="Shang Y."/>
            <person name="Xiao G."/>
            <person name="Zheng P."/>
            <person name="Cen K."/>
            <person name="Zhan S."/>
            <person name="Wang C."/>
        </authorList>
    </citation>
    <scope>NUCLEOTIDE SEQUENCE [LARGE SCALE GENOMIC DNA]</scope>
    <source>
        <strain evidence="2 3">ARSEF 7405</strain>
    </source>
</reference>
<dbReference type="InterPro" id="IPR032854">
    <property type="entry name" value="ALKBH3"/>
</dbReference>
<dbReference type="OrthoDB" id="445341at2759"/>
<dbReference type="Gene3D" id="1.20.1050.10">
    <property type="match status" value="1"/>
</dbReference>
<dbReference type="PANTHER" id="PTHR31212">
    <property type="entry name" value="ALPHA-KETOGLUTARATE-DEPENDENT DIOXYGENASE ALKB HOMOLOG 3"/>
    <property type="match status" value="1"/>
</dbReference>
<name>A0A166N9K1_9EURO</name>
<dbReference type="Gene3D" id="2.60.120.590">
    <property type="entry name" value="Alpha-ketoglutarate-dependent dioxygenase AlkB-like"/>
    <property type="match status" value="1"/>
</dbReference>
<sequence length="525" mass="59098">MAQPLHNASSPPGRRRKHKLTVLGPGDVVAEGDSHIIYDLPFPEDAFNLLLNEVSWQSMYHRAGPVPRRVAVQGELLPDGSVPVYRHPADESPPLSPFTSTVAQVRDMVEELIGHKLNHVLIQLYRGGHDSISEHSDKTLDIVHGSSICNVSFGAQRTMCLRTKRSAKLQNTPSNRYSDLTEGGRRVQRVPLPHNSLFVWGPKSNMRWLHAINPDRRPDHEKSPAELRYDGIRISLTFRHIGTFMSPSTGVIWGQGAVSKTSNTAQQIIHGDKTEITRLLCSFSDENRQTEFHWNAIYGHGFNIVNFETVETLKLVLSGNEVTDLRLVISMLEFGLRYEIVQSHQLPQDARMSVASSNLMNFGASGGRRPFALVGNNLVSGLEGELDILIHIFEQANVQTGGSMRDDVKAMISNSRRLWQDQPILASVWSPALGDFESLLESYRTTFFESDIFSYKDCIFWPSLKFALEKLRAVPRHVDLDISKYPLLNGYYQKIQRRGSVREALRELYGSINGNCVNTCVETRD</sequence>
<accession>A0A166N9K1</accession>
<dbReference type="EMBL" id="AZGZ01000025">
    <property type="protein sequence ID" value="KZZ88530.1"/>
    <property type="molecule type" value="Genomic_DNA"/>
</dbReference>
<proteinExistence type="predicted"/>
<protein>
    <submittedName>
        <fullName evidence="2">Isochorismatase family protein</fullName>
    </submittedName>
</protein>
<evidence type="ECO:0000313" key="2">
    <source>
        <dbReference type="EMBL" id="KZZ88530.1"/>
    </source>
</evidence>
<dbReference type="SUPFAM" id="SSF47616">
    <property type="entry name" value="GST C-terminal domain-like"/>
    <property type="match status" value="1"/>
</dbReference>
<comment type="caution">
    <text evidence="2">The sequence shown here is derived from an EMBL/GenBank/DDBJ whole genome shotgun (WGS) entry which is preliminary data.</text>
</comment>
<dbReference type="GO" id="GO:0006307">
    <property type="term" value="P:DNA alkylation repair"/>
    <property type="evidence" value="ECO:0007669"/>
    <property type="project" value="InterPro"/>
</dbReference>
<dbReference type="Pfam" id="PF13532">
    <property type="entry name" value="2OG-FeII_Oxy_2"/>
    <property type="match status" value="1"/>
</dbReference>
<dbReference type="InterPro" id="IPR005123">
    <property type="entry name" value="Oxoglu/Fe-dep_dioxygenase_dom"/>
</dbReference>
<feature type="domain" description="Fe2OG dioxygenase" evidence="1">
    <location>
        <begin position="116"/>
        <end position="242"/>
    </location>
</feature>
<dbReference type="InterPro" id="IPR027450">
    <property type="entry name" value="AlkB-like"/>
</dbReference>
<dbReference type="InterPro" id="IPR036282">
    <property type="entry name" value="Glutathione-S-Trfase_C_sf"/>
</dbReference>
<organism evidence="2 3">
    <name type="scientific">Ascosphaera apis ARSEF 7405</name>
    <dbReference type="NCBI Taxonomy" id="392613"/>
    <lineage>
        <taxon>Eukaryota</taxon>
        <taxon>Fungi</taxon>
        <taxon>Dikarya</taxon>
        <taxon>Ascomycota</taxon>
        <taxon>Pezizomycotina</taxon>
        <taxon>Eurotiomycetes</taxon>
        <taxon>Eurotiomycetidae</taxon>
        <taxon>Onygenales</taxon>
        <taxon>Ascosphaeraceae</taxon>
        <taxon>Ascosphaera</taxon>
    </lineage>
</organism>
<dbReference type="Proteomes" id="UP000242877">
    <property type="component" value="Unassembled WGS sequence"/>
</dbReference>